<dbReference type="InterPro" id="IPR000711">
    <property type="entry name" value="ATPase_OSCP/dsu"/>
</dbReference>
<evidence type="ECO:0000256" key="4">
    <source>
        <dbReference type="ARBA" id="ARBA00023065"/>
    </source>
</evidence>
<dbReference type="Proteomes" id="UP000178602">
    <property type="component" value="Unassembled WGS sequence"/>
</dbReference>
<dbReference type="AlphaFoldDB" id="A0A1F4T7J4"/>
<dbReference type="GO" id="GO:0046933">
    <property type="term" value="F:proton-transporting ATP synthase activity, rotational mechanism"/>
    <property type="evidence" value="ECO:0007669"/>
    <property type="project" value="InterPro"/>
</dbReference>
<comment type="subcellular location">
    <subcellularLocation>
        <location evidence="1">Membrane</location>
    </subcellularLocation>
</comment>
<name>A0A1F4T7J4_UNCSA</name>
<sequence>MVFRDLLPPNSSRLFVKLVEFLISDGHSNQLGKVSEAYTQLYSEMEGVSLGQIVSAVPLDDNTIKGAETSLRRIFDRNIKLKNDVNPSIMGGIIIKIIGGMMIDLSLKKTLTELKYSLANIPV</sequence>
<evidence type="ECO:0000313" key="8">
    <source>
        <dbReference type="Proteomes" id="UP000178602"/>
    </source>
</evidence>
<proteinExistence type="predicted"/>
<keyword evidence="3" id="KW-0375">Hydrogen ion transport</keyword>
<protein>
    <submittedName>
        <fullName evidence="7">Uncharacterized protein</fullName>
    </submittedName>
</protein>
<evidence type="ECO:0000256" key="6">
    <source>
        <dbReference type="ARBA" id="ARBA00023310"/>
    </source>
</evidence>
<gene>
    <name evidence="7" type="ORF">A3K49_06080</name>
</gene>
<dbReference type="PANTHER" id="PTHR11910">
    <property type="entry name" value="ATP SYNTHASE DELTA CHAIN"/>
    <property type="match status" value="1"/>
</dbReference>
<keyword evidence="5" id="KW-0472">Membrane</keyword>
<evidence type="ECO:0000313" key="7">
    <source>
        <dbReference type="EMBL" id="OGC28517.1"/>
    </source>
</evidence>
<dbReference type="EMBL" id="MEUG01000001">
    <property type="protein sequence ID" value="OGC28517.1"/>
    <property type="molecule type" value="Genomic_DNA"/>
</dbReference>
<reference evidence="7 8" key="1">
    <citation type="journal article" date="2016" name="Nat. Commun.">
        <title>Thousands of microbial genomes shed light on interconnected biogeochemical processes in an aquifer system.</title>
        <authorList>
            <person name="Anantharaman K."/>
            <person name="Brown C.T."/>
            <person name="Hug L.A."/>
            <person name="Sharon I."/>
            <person name="Castelle C.J."/>
            <person name="Probst A.J."/>
            <person name="Thomas B.C."/>
            <person name="Singh A."/>
            <person name="Wilkins M.J."/>
            <person name="Karaoz U."/>
            <person name="Brodie E.L."/>
            <person name="Williams K.H."/>
            <person name="Hubbard S.S."/>
            <person name="Banfield J.F."/>
        </authorList>
    </citation>
    <scope>NUCLEOTIDE SEQUENCE [LARGE SCALE GENOMIC DNA]</scope>
</reference>
<evidence type="ECO:0000256" key="2">
    <source>
        <dbReference type="ARBA" id="ARBA00022448"/>
    </source>
</evidence>
<organism evidence="7 8">
    <name type="scientific">candidate division WOR-1 bacterium RIFOXYC12_FULL_54_18</name>
    <dbReference type="NCBI Taxonomy" id="1802584"/>
    <lineage>
        <taxon>Bacteria</taxon>
        <taxon>Bacillati</taxon>
        <taxon>Saganbacteria</taxon>
    </lineage>
</organism>
<keyword evidence="4" id="KW-0406">Ion transport</keyword>
<keyword evidence="6" id="KW-0066">ATP synthesis</keyword>
<accession>A0A1F4T7J4</accession>
<evidence type="ECO:0000256" key="3">
    <source>
        <dbReference type="ARBA" id="ARBA00022781"/>
    </source>
</evidence>
<evidence type="ECO:0000256" key="5">
    <source>
        <dbReference type="ARBA" id="ARBA00023136"/>
    </source>
</evidence>
<keyword evidence="2" id="KW-0813">Transport</keyword>
<dbReference type="Pfam" id="PF00213">
    <property type="entry name" value="OSCP"/>
    <property type="match status" value="1"/>
</dbReference>
<dbReference type="GO" id="GO:0016020">
    <property type="term" value="C:membrane"/>
    <property type="evidence" value="ECO:0007669"/>
    <property type="project" value="UniProtKB-SubCell"/>
</dbReference>
<comment type="caution">
    <text evidence="7">The sequence shown here is derived from an EMBL/GenBank/DDBJ whole genome shotgun (WGS) entry which is preliminary data.</text>
</comment>
<dbReference type="PRINTS" id="PR00125">
    <property type="entry name" value="ATPASEDELTA"/>
</dbReference>
<evidence type="ECO:0000256" key="1">
    <source>
        <dbReference type="ARBA" id="ARBA00004370"/>
    </source>
</evidence>